<evidence type="ECO:0000313" key="1">
    <source>
        <dbReference type="EMBL" id="KAJ9650825.1"/>
    </source>
</evidence>
<dbReference type="Proteomes" id="UP001172386">
    <property type="component" value="Unassembled WGS sequence"/>
</dbReference>
<organism evidence="1 2">
    <name type="scientific">Neophaeococcomyces mojaviensis</name>
    <dbReference type="NCBI Taxonomy" id="3383035"/>
    <lineage>
        <taxon>Eukaryota</taxon>
        <taxon>Fungi</taxon>
        <taxon>Dikarya</taxon>
        <taxon>Ascomycota</taxon>
        <taxon>Pezizomycotina</taxon>
        <taxon>Eurotiomycetes</taxon>
        <taxon>Chaetothyriomycetidae</taxon>
        <taxon>Chaetothyriales</taxon>
        <taxon>Chaetothyriales incertae sedis</taxon>
        <taxon>Neophaeococcomyces</taxon>
    </lineage>
</organism>
<proteinExistence type="predicted"/>
<protein>
    <submittedName>
        <fullName evidence="1">Uncharacterized protein</fullName>
    </submittedName>
</protein>
<reference evidence="1" key="1">
    <citation type="submission" date="2022-10" db="EMBL/GenBank/DDBJ databases">
        <title>Culturing micro-colonial fungi from biological soil crusts in the Mojave desert and describing Neophaeococcomyces mojavensis, and introducing the new genera and species Taxawa tesnikishii.</title>
        <authorList>
            <person name="Kurbessoian T."/>
            <person name="Stajich J.E."/>
        </authorList>
    </citation>
    <scope>NUCLEOTIDE SEQUENCE</scope>
    <source>
        <strain evidence="1">JES_112</strain>
    </source>
</reference>
<name>A0ACC2ZTF2_9EURO</name>
<evidence type="ECO:0000313" key="2">
    <source>
        <dbReference type="Proteomes" id="UP001172386"/>
    </source>
</evidence>
<dbReference type="EMBL" id="JAPDRQ010000304">
    <property type="protein sequence ID" value="KAJ9650825.1"/>
    <property type="molecule type" value="Genomic_DNA"/>
</dbReference>
<sequence>MGISRAAQSPTSIQRNINITRLRRRDVNQVRCLWWWGKQNRGGWWSQHQHHEDIEERLRRHQSLMMHRYSKALKRRALWDREKGVGVSSWHYRGCRMGRNISSTDPGRAKIEEGEHSKRKDGEDWREVHKDFESFKAAVDRAIERDPYGTLFGRRLRSPDSTTSSWTSWSWIFDPKEIKEDPTPEPEEKEQKYQSTAQPKDGDRRHVPAAPNLTTSESQPIISHSSSSSKTGTTLSSSQSIIYADPPSHQAAGEYVYDPITGRKVLQSSPLQPTTPKQKPGNANTEKTGEPVIQPLSTGGFLRSLFATEHGVNIPVKTYKPAKVYGYTGEAEAPPKPENKVTESTTTTKKRFESSRKREYNQLRALTLGNSIDTTAEFGGKFVAEPVEATNVVSKESEEKRVRTSPAPSEDTPLFCGTTYASRSDSPKQPSNDWLSKEGFRARQGMTMPSLKTNRTSQMGSSEPTERLETALDRTSSTTGTDIPVKKFTPKLQPSIDRVVSPSTKLESTPAKAIPMPAPKTEPVEDVGHDTREEVDRLRPSDVRAAAKAARETKQAAESKRKDRADLEKDFGMRQAEEQNATGLGAKILAYAPSATSSLSTIWKHVKEYPSGIVAKTMQNIGLAQSSQKEPKTSVATPNRTASEDTQLLGLALKLKGILDEHQSKPESIMEQERPLKAAPAFSEPTVKPGVIRNLEVERHTKEFEPKLANIVDRAKAIKRELHDVSLSIENVVNERAITAIADRHLIQNKQEPVAITTIEEASPAAPKESAPHPQATSSVATSVGTSYDSPFILLMYNKATDDVEVTSLKNLMGSSSASEAKLNPMAAIGSLNHPNAFVKHFVQLDKNGYELKSGGGDVLVFQKQQAEPIAATSSAAPASNLSASPEFRSTIAAAEAAAQPPPSTSKSVSEPLKAANVLDNIPVSIPLPGPAAPTAPPASSSNTEKSPAPPTVVPLASISQPQPTQSPPSASQSIPVPKPVSQTQAQPTSRARKSRSQVRRQEEVFSGQQRLPPQTTSLPDVTHFQKHNPGTASNSQSTAELQPSLFARLSRAVRRVILTALAFGAGAYGIGVIAEGIASKAQIEGRADGPMKRLVLESEEGRRKGDRQRAGIFSTESSR</sequence>
<accession>A0ACC2ZTF2</accession>
<keyword evidence="2" id="KW-1185">Reference proteome</keyword>
<gene>
    <name evidence="1" type="ORF">H2198_009873</name>
</gene>
<comment type="caution">
    <text evidence="1">The sequence shown here is derived from an EMBL/GenBank/DDBJ whole genome shotgun (WGS) entry which is preliminary data.</text>
</comment>